<organism evidence="2 3">
    <name type="scientific">Halorarum halophilum</name>
    <dbReference type="NCBI Taxonomy" id="2743090"/>
    <lineage>
        <taxon>Archaea</taxon>
        <taxon>Methanobacteriati</taxon>
        <taxon>Methanobacteriota</taxon>
        <taxon>Stenosarchaea group</taxon>
        <taxon>Halobacteria</taxon>
        <taxon>Halobacteriales</taxon>
        <taxon>Haloferacaceae</taxon>
        <taxon>Halorarum</taxon>
    </lineage>
</organism>
<protein>
    <recommendedName>
        <fullName evidence="1">DUF7344 domain-containing protein</fullName>
    </recommendedName>
</protein>
<evidence type="ECO:0000313" key="3">
    <source>
        <dbReference type="Proteomes" id="UP000509750"/>
    </source>
</evidence>
<keyword evidence="3" id="KW-1185">Reference proteome</keyword>
<sequence length="112" mass="12661">MASLDRIFDLLSEEQRRYALYYLDRHGGPVSVDELAVHVAEWQSDPGSVSIPDDTFDRIEIDLLHVDLPKAADAPFVQYNQEERTVELTGPAPKFNAVISVAKVIERPNREP</sequence>
<dbReference type="EMBL" id="CP058531">
    <property type="protein sequence ID" value="QLG29926.1"/>
    <property type="molecule type" value="Genomic_DNA"/>
</dbReference>
<name>A0A7D5GEL5_9EURY</name>
<geneLocation type="plasmid" evidence="2 3">
    <name>unnamed2</name>
</geneLocation>
<dbReference type="AlphaFoldDB" id="A0A7D5GEL5"/>
<dbReference type="InterPro" id="IPR055768">
    <property type="entry name" value="DUF7344"/>
</dbReference>
<evidence type="ECO:0000313" key="2">
    <source>
        <dbReference type="EMBL" id="QLG29926.1"/>
    </source>
</evidence>
<dbReference type="RefSeq" id="WP_179171500.1">
    <property type="nucleotide sequence ID" value="NZ_CP058531.1"/>
</dbReference>
<dbReference type="OrthoDB" id="331021at2157"/>
<keyword evidence="2" id="KW-0614">Plasmid</keyword>
<proteinExistence type="predicted"/>
<evidence type="ECO:0000259" key="1">
    <source>
        <dbReference type="Pfam" id="PF24035"/>
    </source>
</evidence>
<gene>
    <name evidence="2" type="ORF">HUG10_20180</name>
</gene>
<feature type="domain" description="DUF7344" evidence="1">
    <location>
        <begin position="8"/>
        <end position="87"/>
    </location>
</feature>
<reference evidence="2 3" key="1">
    <citation type="submission" date="2020-07" db="EMBL/GenBank/DDBJ databases">
        <title>Gai3-2, isolated from salt lake.</title>
        <authorList>
            <person name="Cui H."/>
            <person name="Shi X."/>
        </authorList>
    </citation>
    <scope>NUCLEOTIDE SEQUENCE [LARGE SCALE GENOMIC DNA]</scope>
    <source>
        <strain evidence="2 3">Gai3-2</strain>
        <plasmid evidence="2 3">unnamed2</plasmid>
    </source>
</reference>
<dbReference type="KEGG" id="halg:HUG10_20180"/>
<dbReference type="GeneID" id="56031203"/>
<dbReference type="Pfam" id="PF24035">
    <property type="entry name" value="DUF7344"/>
    <property type="match status" value="1"/>
</dbReference>
<dbReference type="Proteomes" id="UP000509750">
    <property type="component" value="Plasmid unnamed2"/>
</dbReference>
<accession>A0A7D5GEL5</accession>